<dbReference type="InterPro" id="IPR011008">
    <property type="entry name" value="Dimeric_a/b-barrel"/>
</dbReference>
<evidence type="ECO:0000313" key="7">
    <source>
        <dbReference type="Proteomes" id="UP000050961"/>
    </source>
</evidence>
<keyword evidence="7" id="KW-1185">Reference proteome</keyword>
<dbReference type="GO" id="GO:0019301">
    <property type="term" value="P:rhamnose catabolic process"/>
    <property type="evidence" value="ECO:0007669"/>
    <property type="project" value="UniProtKB-UniRule"/>
</dbReference>
<dbReference type="NCBIfam" id="TIGR02625">
    <property type="entry name" value="YiiL_rotase"/>
    <property type="match status" value="1"/>
</dbReference>
<keyword evidence="3" id="KW-0119">Carbohydrate metabolism</keyword>
<dbReference type="Pfam" id="PF05336">
    <property type="entry name" value="rhaM"/>
    <property type="match status" value="1"/>
</dbReference>
<dbReference type="PANTHER" id="PTHR34389:SF2">
    <property type="entry name" value="L-RHAMNOSE MUTAROTASE"/>
    <property type="match status" value="1"/>
</dbReference>
<keyword evidence="2" id="KW-0413">Isomerase</keyword>
<dbReference type="GO" id="GO:0005737">
    <property type="term" value="C:cytoplasm"/>
    <property type="evidence" value="ECO:0007669"/>
    <property type="project" value="InterPro"/>
</dbReference>
<keyword evidence="1" id="KW-0963">Cytoplasm</keyword>
<name>A0A023CWW1_9LACO</name>
<dbReference type="PANTHER" id="PTHR34389">
    <property type="entry name" value="L-RHAMNOSE MUTAROTASE"/>
    <property type="match status" value="1"/>
</dbReference>
<evidence type="ECO:0000256" key="2">
    <source>
        <dbReference type="ARBA" id="ARBA00023235"/>
    </source>
</evidence>
<dbReference type="Proteomes" id="UP000050961">
    <property type="component" value="Unassembled WGS sequence"/>
</dbReference>
<dbReference type="EMBL" id="AYZF01000008">
    <property type="protein sequence ID" value="KRN06874.1"/>
    <property type="molecule type" value="Genomic_DNA"/>
</dbReference>
<sequence>MTVRMGQLMHVYPDQYEEYERRHNNLFPEMRKALKEAGAHNYSIFLDKKTGNLFAYLEVDNVEKYDAIAGSEACKEWWAYMEPIMDTNINQSPVTLNLHEVFHLD</sequence>
<evidence type="ECO:0000256" key="4">
    <source>
        <dbReference type="ARBA" id="ARBA00023308"/>
    </source>
</evidence>
<dbReference type="InterPro" id="IPR013448">
    <property type="entry name" value="L-rhamnose_mutarotase"/>
</dbReference>
<dbReference type="PATRIC" id="fig|1423806.3.peg.441"/>
<dbReference type="SUPFAM" id="SSF54909">
    <property type="entry name" value="Dimeric alpha+beta barrel"/>
    <property type="match status" value="1"/>
</dbReference>
<gene>
    <name evidence="6" type="ORF">FD15_GL000433</name>
</gene>
<reference evidence="6 7" key="1">
    <citation type="journal article" date="2015" name="Genome Announc.">
        <title>Expanding the biotechnology potential of lactobacilli through comparative genomics of 213 strains and associated genera.</title>
        <authorList>
            <person name="Sun Z."/>
            <person name="Harris H.M."/>
            <person name="McCann A."/>
            <person name="Guo C."/>
            <person name="Argimon S."/>
            <person name="Zhang W."/>
            <person name="Yang X."/>
            <person name="Jeffery I.B."/>
            <person name="Cooney J.C."/>
            <person name="Kagawa T.F."/>
            <person name="Liu W."/>
            <person name="Song Y."/>
            <person name="Salvetti E."/>
            <person name="Wrobel A."/>
            <person name="Rasinkangas P."/>
            <person name="Parkhill J."/>
            <person name="Rea M.C."/>
            <person name="O'Sullivan O."/>
            <person name="Ritari J."/>
            <person name="Douillard F.P."/>
            <person name="Paul Ross R."/>
            <person name="Yang R."/>
            <person name="Briner A.E."/>
            <person name="Felis G.E."/>
            <person name="de Vos W.M."/>
            <person name="Barrangou R."/>
            <person name="Klaenhammer T.R."/>
            <person name="Caufield P.W."/>
            <person name="Cui Y."/>
            <person name="Zhang H."/>
            <person name="O'Toole P.W."/>
        </authorList>
    </citation>
    <scope>NUCLEOTIDE SEQUENCE [LARGE SCALE GENOMIC DNA]</scope>
    <source>
        <strain evidence="6 7">DSM 21376</strain>
    </source>
</reference>
<evidence type="ECO:0000256" key="3">
    <source>
        <dbReference type="ARBA" id="ARBA00023277"/>
    </source>
</evidence>
<proteinExistence type="inferred from homology"/>
<dbReference type="RefSeq" id="WP_034988414.1">
    <property type="nucleotide sequence ID" value="NZ_AYZF01000008.1"/>
</dbReference>
<dbReference type="HAMAP" id="MF_01663">
    <property type="entry name" value="L_rham_rotase"/>
    <property type="match status" value="1"/>
</dbReference>
<evidence type="ECO:0000256" key="5">
    <source>
        <dbReference type="NCBIfam" id="TIGR02625"/>
    </source>
</evidence>
<evidence type="ECO:0000313" key="6">
    <source>
        <dbReference type="EMBL" id="KRN06874.1"/>
    </source>
</evidence>
<dbReference type="STRING" id="1423806.FD15_GL000433"/>
<accession>A0A023CWW1</accession>
<protein>
    <recommendedName>
        <fullName evidence="5">L-rhamnose mutarotase</fullName>
        <ecNumber evidence="5">5.1.3.32</ecNumber>
    </recommendedName>
</protein>
<dbReference type="GO" id="GO:0062192">
    <property type="term" value="F:L-rhamnose mutarotase activity"/>
    <property type="evidence" value="ECO:0007669"/>
    <property type="project" value="UniProtKB-UniRule"/>
</dbReference>
<dbReference type="OrthoDB" id="9799608at2"/>
<dbReference type="Gene3D" id="3.30.70.100">
    <property type="match status" value="1"/>
</dbReference>
<dbReference type="eggNOG" id="COG3254">
    <property type="taxonomic scope" value="Bacteria"/>
</dbReference>
<evidence type="ECO:0000256" key="1">
    <source>
        <dbReference type="ARBA" id="ARBA00022490"/>
    </source>
</evidence>
<organism evidence="6 7">
    <name type="scientific">Liquorilactobacillus sucicola DSM 21376 = JCM 15457</name>
    <dbReference type="NCBI Taxonomy" id="1423806"/>
    <lineage>
        <taxon>Bacteria</taxon>
        <taxon>Bacillati</taxon>
        <taxon>Bacillota</taxon>
        <taxon>Bacilli</taxon>
        <taxon>Lactobacillales</taxon>
        <taxon>Lactobacillaceae</taxon>
        <taxon>Liquorilactobacillus</taxon>
    </lineage>
</organism>
<comment type="caution">
    <text evidence="6">The sequence shown here is derived from an EMBL/GenBank/DDBJ whole genome shotgun (WGS) entry which is preliminary data.</text>
</comment>
<dbReference type="AlphaFoldDB" id="A0A023CWW1"/>
<dbReference type="InterPro" id="IPR008000">
    <property type="entry name" value="Rham/fucose_mutarotase"/>
</dbReference>
<keyword evidence="4" id="KW-0684">Rhamnose metabolism</keyword>
<dbReference type="EC" id="5.1.3.32" evidence="5"/>